<dbReference type="GO" id="GO:0033969">
    <property type="term" value="F:gamma-glutamyl-gamma-aminobutyrate hydrolase activity"/>
    <property type="evidence" value="ECO:0007669"/>
    <property type="project" value="TreeGrafter"/>
</dbReference>
<dbReference type="SUPFAM" id="SSF52317">
    <property type="entry name" value="Class I glutamine amidotransferase-like"/>
    <property type="match status" value="1"/>
</dbReference>
<dbReference type="InterPro" id="IPR044668">
    <property type="entry name" value="PuuD-like"/>
</dbReference>
<protein>
    <submittedName>
        <fullName evidence="1">Uncharacterized protein</fullName>
    </submittedName>
</protein>
<sequence>MEAGARYPQAVQEAGGTSEVIIAPDPADDRAAAALAARIDGLVLSGGGDIHPRHYARPGSAEYEIALRGWLYPDDPRDEIELRLLHHYLPTQKPILAICRGFQVLNVALGGGLIADVPAREHNTRRDGASGYHAVQILPETRLSQALGCQTRLYVNSRHHQGVSRDLLAPGLRATAASEVGDALIEGFEPADDRYLLGVQWHPERLADFGEREQLASQALFRAFIDAALTSHSADARPR</sequence>
<dbReference type="GO" id="GO:0006598">
    <property type="term" value="P:polyamine catabolic process"/>
    <property type="evidence" value="ECO:0007669"/>
    <property type="project" value="TreeGrafter"/>
</dbReference>
<organism evidence="1 2">
    <name type="scientific">Handelsmanbacteria sp. (strain RIFCSPLOWO2_12_FULL_64_10)</name>
    <dbReference type="NCBI Taxonomy" id="1817868"/>
    <lineage>
        <taxon>Bacteria</taxon>
        <taxon>Candidatus Handelsmaniibacteriota</taxon>
    </lineage>
</organism>
<dbReference type="PANTHER" id="PTHR43235">
    <property type="entry name" value="GLUTAMINE AMIDOTRANSFERASE PB2B2.05-RELATED"/>
    <property type="match status" value="1"/>
</dbReference>
<reference evidence="1 2" key="1">
    <citation type="journal article" date="2016" name="Nat. Commun.">
        <title>Thousands of microbial genomes shed light on interconnected biogeochemical processes in an aquifer system.</title>
        <authorList>
            <person name="Anantharaman K."/>
            <person name="Brown C.T."/>
            <person name="Hug L.A."/>
            <person name="Sharon I."/>
            <person name="Castelle C.J."/>
            <person name="Probst A.J."/>
            <person name="Thomas B.C."/>
            <person name="Singh A."/>
            <person name="Wilkins M.J."/>
            <person name="Karaoz U."/>
            <person name="Brodie E.L."/>
            <person name="Williams K.H."/>
            <person name="Hubbard S.S."/>
            <person name="Banfield J.F."/>
        </authorList>
    </citation>
    <scope>NUCLEOTIDE SEQUENCE [LARGE SCALE GENOMIC DNA]</scope>
    <source>
        <strain evidence="2">RIFCSPLOWO2_12_FULL_64_10</strain>
    </source>
</reference>
<proteinExistence type="predicted"/>
<dbReference type="EMBL" id="MFKF01000147">
    <property type="protein sequence ID" value="OGG52289.1"/>
    <property type="molecule type" value="Genomic_DNA"/>
</dbReference>
<evidence type="ECO:0000313" key="1">
    <source>
        <dbReference type="EMBL" id="OGG52289.1"/>
    </source>
</evidence>
<dbReference type="AlphaFoldDB" id="A0A1F6CSY2"/>
<dbReference type="Proteomes" id="UP000178606">
    <property type="component" value="Unassembled WGS sequence"/>
</dbReference>
<comment type="caution">
    <text evidence="1">The sequence shown here is derived from an EMBL/GenBank/DDBJ whole genome shotgun (WGS) entry which is preliminary data.</text>
</comment>
<dbReference type="Pfam" id="PF07722">
    <property type="entry name" value="Peptidase_C26"/>
    <property type="match status" value="1"/>
</dbReference>
<dbReference type="Gene3D" id="3.40.50.880">
    <property type="match status" value="1"/>
</dbReference>
<name>A0A1F6CSY2_HANXR</name>
<gene>
    <name evidence="1" type="ORF">A3F84_16485</name>
</gene>
<evidence type="ECO:0000313" key="2">
    <source>
        <dbReference type="Proteomes" id="UP000178606"/>
    </source>
</evidence>
<dbReference type="PROSITE" id="PS51273">
    <property type="entry name" value="GATASE_TYPE_1"/>
    <property type="match status" value="1"/>
</dbReference>
<dbReference type="InterPro" id="IPR011697">
    <property type="entry name" value="Peptidase_C26"/>
</dbReference>
<dbReference type="GO" id="GO:0005829">
    <property type="term" value="C:cytosol"/>
    <property type="evidence" value="ECO:0007669"/>
    <property type="project" value="TreeGrafter"/>
</dbReference>
<accession>A0A1F6CSY2</accession>
<dbReference type="InterPro" id="IPR029062">
    <property type="entry name" value="Class_I_gatase-like"/>
</dbReference>
<dbReference type="PANTHER" id="PTHR43235:SF1">
    <property type="entry name" value="GLUTAMINE AMIDOTRANSFERASE PB2B2.05-RELATED"/>
    <property type="match status" value="1"/>
</dbReference>